<dbReference type="Proteomes" id="UP000011701">
    <property type="component" value="Chromosome"/>
</dbReference>
<proteinExistence type="predicted"/>
<dbReference type="RefSeq" id="WP_002691144.1">
    <property type="nucleotide sequence ID" value="NZ_CM001797.1"/>
</dbReference>
<evidence type="ECO:0000313" key="1">
    <source>
        <dbReference type="EMBL" id="EMB23602.1"/>
    </source>
</evidence>
<name>A0A0F6MQR5_TREDN</name>
<dbReference type="HOGENOM" id="CLU_087612_0_0_12"/>
<comment type="caution">
    <text evidence="1">The sequence shown here is derived from an EMBL/GenBank/DDBJ whole genome shotgun (WGS) entry which is preliminary data.</text>
</comment>
<dbReference type="AlphaFoldDB" id="A0A0F6MQR5"/>
<dbReference type="PATRIC" id="fig|999434.4.peg.772"/>
<dbReference type="EMBL" id="AGDY01000004">
    <property type="protein sequence ID" value="EMB23602.1"/>
    <property type="molecule type" value="Genomic_DNA"/>
</dbReference>
<reference evidence="1" key="1">
    <citation type="submission" date="2012-01" db="EMBL/GenBank/DDBJ databases">
        <title>The Genome Sequence of Treponema denticola OTK.</title>
        <authorList>
            <consortium name="The Broad Institute Genome Sequencing Platform"/>
            <person name="Earl A."/>
            <person name="Ward D."/>
            <person name="Feldgarden M."/>
            <person name="Gevers D."/>
            <person name="Blanton J.M."/>
            <person name="Fenno C.J."/>
            <person name="Baranova O.V."/>
            <person name="Mathney J."/>
            <person name="Dewhirst F.E."/>
            <person name="Izard J."/>
            <person name="Young S.K."/>
            <person name="Zeng Q."/>
            <person name="Gargeya S."/>
            <person name="Fitzgerald M."/>
            <person name="Haas B."/>
            <person name="Abouelleil A."/>
            <person name="Alvarado L."/>
            <person name="Arachchi H.M."/>
            <person name="Berlin A."/>
            <person name="Chapman S.B."/>
            <person name="Gearin G."/>
            <person name="Goldberg J."/>
            <person name="Griggs A."/>
            <person name="Gujja S."/>
            <person name="Hansen M."/>
            <person name="Heiman D."/>
            <person name="Howarth C."/>
            <person name="Larimer J."/>
            <person name="Lui A."/>
            <person name="MacDonald P.J.P."/>
            <person name="McCowen C."/>
            <person name="Montmayeur A."/>
            <person name="Murphy C."/>
            <person name="Neiman D."/>
            <person name="Pearson M."/>
            <person name="Priest M."/>
            <person name="Roberts A."/>
            <person name="Saif S."/>
            <person name="Shea T."/>
            <person name="Sisk P."/>
            <person name="Stolte C."/>
            <person name="Sykes S."/>
            <person name="Wortman J."/>
            <person name="Nusbaum C."/>
            <person name="Birren B."/>
        </authorList>
    </citation>
    <scope>NUCLEOTIDE SEQUENCE [LARGE SCALE GENOMIC DNA]</scope>
    <source>
        <strain evidence="1">OTK</strain>
    </source>
</reference>
<accession>A0A0F6MQR5</accession>
<evidence type="ECO:0008006" key="2">
    <source>
        <dbReference type="Google" id="ProtNLM"/>
    </source>
</evidence>
<gene>
    <name evidence="1" type="ORF">HMPREF9723_00740</name>
</gene>
<sequence>MILFIFEGEKREPQIYKTMQYLFFDSDSKSEILVSYCNNIYSLCKKMKQYDSFNNSGSDIVQILKEELSKNDAGNVLKDIEYSDIFSEIYLFFDYDIHIPDKINKTSIEKQNNDLAEMLEYFNDETGNGKLYINYPMIESIRYFKKALPDDNYIYYTVNLDSKKSFKELANEESFYKNLDFVSFKIDKKTLEIKIPDNPEKIRKLKSNWNYIENLNVRKANYICFENDVLPKAKSEINQLTIFKSQVSTYVLPQQKIAILNAFPLFLYEYKKNL</sequence>
<protein>
    <recommendedName>
        <fullName evidence="2">DUF4435 domain-containing protein</fullName>
    </recommendedName>
</protein>
<organism evidence="1">
    <name type="scientific">Treponema denticola OTK</name>
    <dbReference type="NCBI Taxonomy" id="999434"/>
    <lineage>
        <taxon>Bacteria</taxon>
        <taxon>Pseudomonadati</taxon>
        <taxon>Spirochaetota</taxon>
        <taxon>Spirochaetia</taxon>
        <taxon>Spirochaetales</taxon>
        <taxon>Treponemataceae</taxon>
        <taxon>Treponema</taxon>
    </lineage>
</organism>